<comment type="caution">
    <text evidence="1">The sequence shown here is derived from an EMBL/GenBank/DDBJ whole genome shotgun (WGS) entry which is preliminary data.</text>
</comment>
<proteinExistence type="predicted"/>
<dbReference type="AlphaFoldDB" id="A0A553QDL5"/>
<dbReference type="Proteomes" id="UP000316079">
    <property type="component" value="Unassembled WGS sequence"/>
</dbReference>
<accession>A0A553QDL5</accession>
<sequence>MCRAATGLSSAAGVSVDNLDQREVSSCSGLDVWLTLFASACSRVPSAADRQMALVTHSSSKQKELEVAQVLCVVSS</sequence>
<evidence type="ECO:0000313" key="2">
    <source>
        <dbReference type="Proteomes" id="UP000316079"/>
    </source>
</evidence>
<protein>
    <submittedName>
        <fullName evidence="1">Uncharacterized protein</fullName>
    </submittedName>
</protein>
<name>A0A553QDL5_9TELE</name>
<keyword evidence="2" id="KW-1185">Reference proteome</keyword>
<organism evidence="1 2">
    <name type="scientific">Danionella cerebrum</name>
    <dbReference type="NCBI Taxonomy" id="2873325"/>
    <lineage>
        <taxon>Eukaryota</taxon>
        <taxon>Metazoa</taxon>
        <taxon>Chordata</taxon>
        <taxon>Craniata</taxon>
        <taxon>Vertebrata</taxon>
        <taxon>Euteleostomi</taxon>
        <taxon>Actinopterygii</taxon>
        <taxon>Neopterygii</taxon>
        <taxon>Teleostei</taxon>
        <taxon>Ostariophysi</taxon>
        <taxon>Cypriniformes</taxon>
        <taxon>Danionidae</taxon>
        <taxon>Danioninae</taxon>
        <taxon>Danionella</taxon>
    </lineage>
</organism>
<evidence type="ECO:0000313" key="1">
    <source>
        <dbReference type="EMBL" id="TRY88030.1"/>
    </source>
</evidence>
<gene>
    <name evidence="1" type="ORF">DNTS_026622</name>
</gene>
<dbReference type="OrthoDB" id="10261701at2759"/>
<reference evidence="1 2" key="1">
    <citation type="journal article" date="2019" name="Sci. Data">
        <title>Hybrid genome assembly and annotation of Danionella translucida.</title>
        <authorList>
            <person name="Kadobianskyi M."/>
            <person name="Schulze L."/>
            <person name="Schuelke M."/>
            <person name="Judkewitz B."/>
        </authorList>
    </citation>
    <scope>NUCLEOTIDE SEQUENCE [LARGE SCALE GENOMIC DNA]</scope>
    <source>
        <strain evidence="1 2">Bolton</strain>
    </source>
</reference>
<dbReference type="EMBL" id="SRMA01026071">
    <property type="protein sequence ID" value="TRY88030.1"/>
    <property type="molecule type" value="Genomic_DNA"/>
</dbReference>